<dbReference type="PANTHER" id="PTHR13878">
    <property type="entry name" value="GULONOLACTONE OXIDASE"/>
    <property type="match status" value="1"/>
</dbReference>
<feature type="domain" description="FAD-binding PCMH-type" evidence="5">
    <location>
        <begin position="38"/>
        <end position="216"/>
    </location>
</feature>
<evidence type="ECO:0000313" key="7">
    <source>
        <dbReference type="Proteomes" id="UP001315278"/>
    </source>
</evidence>
<dbReference type="PROSITE" id="PS51387">
    <property type="entry name" value="FAD_PCMH"/>
    <property type="match status" value="1"/>
</dbReference>
<comment type="caution">
    <text evidence="6">The sequence shown here is derived from an EMBL/GenBank/DDBJ whole genome shotgun (WGS) entry which is preliminary data.</text>
</comment>
<dbReference type="InterPro" id="IPR006094">
    <property type="entry name" value="Oxid_FAD_bind_N"/>
</dbReference>
<reference evidence="7" key="1">
    <citation type="journal article" date="2021" name="ISME J.">
        <title>Evolutionary origin and ecological implication of a unique nif island in free-living Bradyrhizobium lineages.</title>
        <authorList>
            <person name="Tao J."/>
        </authorList>
    </citation>
    <scope>NUCLEOTIDE SEQUENCE [LARGE SCALE GENOMIC DNA]</scope>
    <source>
        <strain evidence="7">SZCCT0434</strain>
    </source>
</reference>
<dbReference type="InterPro" id="IPR016164">
    <property type="entry name" value="FAD-linked_Oxase-like_C"/>
</dbReference>
<dbReference type="InterPro" id="IPR050432">
    <property type="entry name" value="FAD-linked_Oxidoreductases_BP"/>
</dbReference>
<dbReference type="Proteomes" id="UP001315278">
    <property type="component" value="Unassembled WGS sequence"/>
</dbReference>
<evidence type="ECO:0000256" key="2">
    <source>
        <dbReference type="ARBA" id="ARBA00022630"/>
    </source>
</evidence>
<evidence type="ECO:0000313" key="6">
    <source>
        <dbReference type="EMBL" id="MBR0796329.1"/>
    </source>
</evidence>
<keyword evidence="7" id="KW-1185">Reference proteome</keyword>
<name>A0ABS5FI17_9BRAD</name>
<dbReference type="InterPro" id="IPR016166">
    <property type="entry name" value="FAD-bd_PCMH"/>
</dbReference>
<evidence type="ECO:0000256" key="4">
    <source>
        <dbReference type="ARBA" id="ARBA00023002"/>
    </source>
</evidence>
<dbReference type="Gene3D" id="1.10.45.10">
    <property type="entry name" value="Vanillyl-alcohol Oxidase, Chain A, domain 4"/>
    <property type="match status" value="1"/>
</dbReference>
<dbReference type="PANTHER" id="PTHR13878:SF53">
    <property type="entry name" value="CYTOKININ DEHYDROGENASE 6"/>
    <property type="match status" value="1"/>
</dbReference>
<dbReference type="Pfam" id="PF01565">
    <property type="entry name" value="FAD_binding_4"/>
    <property type="match status" value="1"/>
</dbReference>
<evidence type="ECO:0000259" key="5">
    <source>
        <dbReference type="PROSITE" id="PS51387"/>
    </source>
</evidence>
<sequence>MTLSRRSVLKGGLAAAVVSGGAPARAEFAPRPIINDASRLNPTSVAKHIALKSASTDEVVNRVREEIASAAAEGRPFAIGTARHSMGGQSIPKDGVAITLTGGPIEIDRTSMTYRVGAGMRWFEVIRALDAQGFSPAVMQSNSDFGVGSTFCVNSHGWPTRYGPFGSTVRSARIMLADGQLVECSRSKEAELFALAMGGYGLLGAIIDLELDMAPNALLEPTYARMDPSRFADAFINAVEKDPAVRMAYGRLSVARGSLFDEALMITYRPAATQPSPLPAVVDHGALTAFSRDVYRFQTGREWAKNLRWFMEASVNPSIAGAATRNALMAEPVVNLASGDPTRTDILHEYFVPPDRFTGFVDLCRRIIPKARAEFLNVTLRYVDADPVAVLAYAPGKRIAAVMSFAQEIGPEGEVDMMGMTEALIEGVKDLGGAFYLPYRLHARRDQLRAIYPRTAEFVAAKRRLDPSLVFRNMMWDAYFS</sequence>
<dbReference type="SUPFAM" id="SSF56176">
    <property type="entry name" value="FAD-binding/transporter-associated domain-like"/>
    <property type="match status" value="1"/>
</dbReference>
<dbReference type="InterPro" id="IPR016169">
    <property type="entry name" value="FAD-bd_PCMH_sub2"/>
</dbReference>
<dbReference type="SUPFAM" id="SSF55103">
    <property type="entry name" value="FAD-linked oxidases, C-terminal domain"/>
    <property type="match status" value="1"/>
</dbReference>
<evidence type="ECO:0000256" key="1">
    <source>
        <dbReference type="ARBA" id="ARBA00005466"/>
    </source>
</evidence>
<gene>
    <name evidence="6" type="ORF">JQ615_13125</name>
</gene>
<dbReference type="InterPro" id="IPR016171">
    <property type="entry name" value="Vanillyl_alc_oxidase_C-sub2"/>
</dbReference>
<accession>A0ABS5FI17</accession>
<dbReference type="InterPro" id="IPR036318">
    <property type="entry name" value="FAD-bd_PCMH-like_sf"/>
</dbReference>
<comment type="similarity">
    <text evidence="1">Belongs to the oxygen-dependent FAD-linked oxidoreductase family.</text>
</comment>
<evidence type="ECO:0000256" key="3">
    <source>
        <dbReference type="ARBA" id="ARBA00022827"/>
    </source>
</evidence>
<keyword evidence="4" id="KW-0560">Oxidoreductase</keyword>
<proteinExistence type="inferred from homology"/>
<keyword evidence="2" id="KW-0285">Flavoprotein</keyword>
<dbReference type="PROSITE" id="PS51318">
    <property type="entry name" value="TAT"/>
    <property type="match status" value="1"/>
</dbReference>
<dbReference type="InterPro" id="IPR006311">
    <property type="entry name" value="TAT_signal"/>
</dbReference>
<organism evidence="6 7">
    <name type="scientific">Bradyrhizobium jicamae</name>
    <dbReference type="NCBI Taxonomy" id="280332"/>
    <lineage>
        <taxon>Bacteria</taxon>
        <taxon>Pseudomonadati</taxon>
        <taxon>Pseudomonadota</taxon>
        <taxon>Alphaproteobacteria</taxon>
        <taxon>Hyphomicrobiales</taxon>
        <taxon>Nitrobacteraceae</taxon>
        <taxon>Bradyrhizobium</taxon>
    </lineage>
</organism>
<dbReference type="Gene3D" id="3.30.465.10">
    <property type="match status" value="1"/>
</dbReference>
<keyword evidence="3" id="KW-0274">FAD</keyword>
<dbReference type="EMBL" id="JAFCJH010000011">
    <property type="protein sequence ID" value="MBR0796329.1"/>
    <property type="molecule type" value="Genomic_DNA"/>
</dbReference>
<protein>
    <submittedName>
        <fullName evidence="6">FAD-binding oxidoreductase</fullName>
    </submittedName>
</protein>
<dbReference type="RefSeq" id="WP_212492802.1">
    <property type="nucleotide sequence ID" value="NZ_JAFCJH010000011.1"/>
</dbReference>